<keyword evidence="3" id="KW-1185">Reference proteome</keyword>
<organism evidence="2 3">
    <name type="scientific">Buddleja alternifolia</name>
    <dbReference type="NCBI Taxonomy" id="168488"/>
    <lineage>
        <taxon>Eukaryota</taxon>
        <taxon>Viridiplantae</taxon>
        <taxon>Streptophyta</taxon>
        <taxon>Embryophyta</taxon>
        <taxon>Tracheophyta</taxon>
        <taxon>Spermatophyta</taxon>
        <taxon>Magnoliopsida</taxon>
        <taxon>eudicotyledons</taxon>
        <taxon>Gunneridae</taxon>
        <taxon>Pentapetalae</taxon>
        <taxon>asterids</taxon>
        <taxon>lamiids</taxon>
        <taxon>Lamiales</taxon>
        <taxon>Scrophulariaceae</taxon>
        <taxon>Buddlejeae</taxon>
        <taxon>Buddleja</taxon>
    </lineage>
</organism>
<comment type="caution">
    <text evidence="2">The sequence shown here is derived from an EMBL/GenBank/DDBJ whole genome shotgun (WGS) entry which is preliminary data.</text>
</comment>
<dbReference type="InterPro" id="IPR038909">
    <property type="entry name" value="Effector_transcript"/>
</dbReference>
<proteinExistence type="predicted"/>
<evidence type="ECO:0000313" key="3">
    <source>
        <dbReference type="Proteomes" id="UP000826271"/>
    </source>
</evidence>
<dbReference type="PANTHER" id="PTHR35133:SF1">
    <property type="entry name" value="PROTEIN EFFECTOR OF TRANSCRIPTION 2-RELATED"/>
    <property type="match status" value="1"/>
</dbReference>
<dbReference type="SMART" id="SM00465">
    <property type="entry name" value="GIYc"/>
    <property type="match status" value="1"/>
</dbReference>
<name>A0AAV6W9G0_9LAMI</name>
<reference evidence="2" key="1">
    <citation type="submission" date="2019-10" db="EMBL/GenBank/DDBJ databases">
        <authorList>
            <person name="Zhang R."/>
            <person name="Pan Y."/>
            <person name="Wang J."/>
            <person name="Ma R."/>
            <person name="Yu S."/>
        </authorList>
    </citation>
    <scope>NUCLEOTIDE SEQUENCE</scope>
    <source>
        <strain evidence="2">LA-IB0</strain>
        <tissue evidence="2">Leaf</tissue>
    </source>
</reference>
<dbReference type="Pfam" id="PF19239">
    <property type="entry name" value="GIY_YIG_domain"/>
    <property type="match status" value="1"/>
</dbReference>
<evidence type="ECO:0000313" key="2">
    <source>
        <dbReference type="EMBL" id="KAG8367259.1"/>
    </source>
</evidence>
<protein>
    <recommendedName>
        <fullName evidence="1">GIY-YIG domain-containing protein</fullName>
    </recommendedName>
</protein>
<dbReference type="CDD" id="cd00719">
    <property type="entry name" value="GIY-YIG_SF"/>
    <property type="match status" value="1"/>
</dbReference>
<dbReference type="GO" id="GO:0003677">
    <property type="term" value="F:DNA binding"/>
    <property type="evidence" value="ECO:0007669"/>
    <property type="project" value="InterPro"/>
</dbReference>
<dbReference type="PANTHER" id="PTHR35133">
    <property type="entry name" value="PROTEIN EFFECTOR OF TRANSCRIPTION 2-RELATED"/>
    <property type="match status" value="1"/>
</dbReference>
<gene>
    <name evidence="2" type="ORF">BUALT_Bualt16G0053900</name>
</gene>
<dbReference type="PROSITE" id="PS50164">
    <property type="entry name" value="GIY_YIG"/>
    <property type="match status" value="1"/>
</dbReference>
<dbReference type="AlphaFoldDB" id="A0AAV6W9G0"/>
<feature type="domain" description="GIY-YIG" evidence="1">
    <location>
        <begin position="34"/>
        <end position="117"/>
    </location>
</feature>
<dbReference type="Proteomes" id="UP000826271">
    <property type="component" value="Unassembled WGS sequence"/>
</dbReference>
<dbReference type="EMBL" id="WHWC01000016">
    <property type="protein sequence ID" value="KAG8367259.1"/>
    <property type="molecule type" value="Genomic_DNA"/>
</dbReference>
<evidence type="ECO:0000259" key="1">
    <source>
        <dbReference type="PROSITE" id="PS50164"/>
    </source>
</evidence>
<sequence>MGKEGAERYRTQNLPNCTRCPGVYELGVTIQCSARAGLFLELDPTFIYVLYVGETDDVRTRLQQYGRNGAHLKKLFSEIFSKGRLAIVYRWAYMKSKKDAQETEAQLLKENDYPWNEKSNGERRPVDDVHRKLECCLANNTSQFSLLHKIMLQYLHQKQVDIKLNLFQQFLIILCKSILNASWLQPTRGVQSCCGDDRNRIGNICGVCIGHGSVCTKPPVKGRKRCAEHKGMKVIGFIS</sequence>
<dbReference type="InterPro" id="IPR000305">
    <property type="entry name" value="GIY-YIG_endonuc"/>
</dbReference>
<accession>A0AAV6W9G0</accession>
<dbReference type="GO" id="GO:0006355">
    <property type="term" value="P:regulation of DNA-templated transcription"/>
    <property type="evidence" value="ECO:0007669"/>
    <property type="project" value="InterPro"/>
</dbReference>